<feature type="transmembrane region" description="Helical" evidence="1">
    <location>
        <begin position="6"/>
        <end position="27"/>
    </location>
</feature>
<keyword evidence="1" id="KW-1133">Transmembrane helix</keyword>
<keyword evidence="1" id="KW-0472">Membrane</keyword>
<dbReference type="Proteomes" id="UP000276526">
    <property type="component" value="Unassembled WGS sequence"/>
</dbReference>
<feature type="transmembrane region" description="Helical" evidence="1">
    <location>
        <begin position="263"/>
        <end position="284"/>
    </location>
</feature>
<feature type="transmembrane region" description="Helical" evidence="1">
    <location>
        <begin position="66"/>
        <end position="83"/>
    </location>
</feature>
<feature type="transmembrane region" description="Helical" evidence="1">
    <location>
        <begin position="103"/>
        <end position="124"/>
    </location>
</feature>
<dbReference type="GO" id="GO:0015813">
    <property type="term" value="P:L-glutamate transmembrane transport"/>
    <property type="evidence" value="ECO:0007669"/>
    <property type="project" value="InterPro"/>
</dbReference>
<dbReference type="GO" id="GO:0015501">
    <property type="term" value="F:glutamate:sodium symporter activity"/>
    <property type="evidence" value="ECO:0007669"/>
    <property type="project" value="InterPro"/>
</dbReference>
<reference evidence="2 3" key="1">
    <citation type="submission" date="2018-01" db="EMBL/GenBank/DDBJ databases">
        <title>Twenty Corynebacterium bovis Genomes.</title>
        <authorList>
            <person name="Gulvik C.A."/>
        </authorList>
    </citation>
    <scope>NUCLEOTIDE SEQUENCE [LARGE SCALE GENOMIC DNA]</scope>
    <source>
        <strain evidence="2 3">F6900</strain>
    </source>
</reference>
<feature type="transmembrane region" description="Helical" evidence="1">
    <location>
        <begin position="39"/>
        <end position="60"/>
    </location>
</feature>
<dbReference type="AlphaFoldDB" id="A0A3R8PCS0"/>
<dbReference type="InterPro" id="IPR004445">
    <property type="entry name" value="GltS"/>
</dbReference>
<proteinExistence type="predicted"/>
<comment type="caution">
    <text evidence="2">The sequence shown here is derived from an EMBL/GenBank/DDBJ whole genome shotgun (WGS) entry which is preliminary data.</text>
</comment>
<dbReference type="PANTHER" id="PTHR36178">
    <property type="entry name" value="SLR0625 PROTEIN"/>
    <property type="match status" value="1"/>
</dbReference>
<evidence type="ECO:0000313" key="3">
    <source>
        <dbReference type="Proteomes" id="UP000276526"/>
    </source>
</evidence>
<feature type="transmembrane region" description="Helical" evidence="1">
    <location>
        <begin position="130"/>
        <end position="149"/>
    </location>
</feature>
<organism evidence="2 3">
    <name type="scientific">Corynebacterium bovis</name>
    <dbReference type="NCBI Taxonomy" id="36808"/>
    <lineage>
        <taxon>Bacteria</taxon>
        <taxon>Bacillati</taxon>
        <taxon>Actinomycetota</taxon>
        <taxon>Actinomycetes</taxon>
        <taxon>Mycobacteriales</taxon>
        <taxon>Corynebacteriaceae</taxon>
        <taxon>Corynebacterium</taxon>
    </lineage>
</organism>
<dbReference type="RefSeq" id="WP_125207043.1">
    <property type="nucleotide sequence ID" value="NZ_JBAHVN010000003.1"/>
</dbReference>
<feature type="transmembrane region" description="Helical" evidence="1">
    <location>
        <begin position="233"/>
        <end position="251"/>
    </location>
</feature>
<sequence>MGDTFTPYSILVDVGWISALLVVGNLLRRFIPLFQTLMIPAPITAGLLGLALGPEGLGLIHFSDQLGTYSSILIAVVFGAMPYSMEFNPRVRRGARTMWSYSVGMYVGQWGIFTLFGIIVLGSVWGTPDWFGMMLPVGFVGGFGTAAAVGGSLQQAGGDAAMTLGFTSATVGTLAAIVGGIIFAKWGSATGRTAQLPEFSRLPRDLRTGLISLPGQRPSVGKATTNPSSIEPVALHVSVIAVTVFVAYLVCQGINSLFPSVSIPLFAMAFVIGLIGLGVLHLVKNPGYIDRDLMGSLSGGSTDYLVAFGVASIVPTVVAAYAVPLLILFIVGVVYCLLLFFLVALKMFGHQWIERAIFGWGWATASVATAIAILKIVDPRMKSGTLEEFGVAYVGYAPFEIGLTILAPIAVIAGVTTGFGIAATIVAVIVLALAFVLKWPQLAEVDAVGEPAAGDAASGGS</sequence>
<name>A0A3R8PCS0_9CORY</name>
<gene>
    <name evidence="2" type="ORF">CXF48_03765</name>
</gene>
<feature type="transmembrane region" description="Helical" evidence="1">
    <location>
        <begin position="304"/>
        <end position="321"/>
    </location>
</feature>
<feature type="transmembrane region" description="Helical" evidence="1">
    <location>
        <begin position="326"/>
        <end position="345"/>
    </location>
</feature>
<keyword evidence="1" id="KW-0812">Transmembrane</keyword>
<evidence type="ECO:0000313" key="2">
    <source>
        <dbReference type="EMBL" id="RRO87286.1"/>
    </source>
</evidence>
<feature type="transmembrane region" description="Helical" evidence="1">
    <location>
        <begin position="357"/>
        <end position="377"/>
    </location>
</feature>
<feature type="transmembrane region" description="Helical" evidence="1">
    <location>
        <begin position="161"/>
        <end position="184"/>
    </location>
</feature>
<dbReference type="EMBL" id="PQNK01000004">
    <property type="protein sequence ID" value="RRO87286.1"/>
    <property type="molecule type" value="Genomic_DNA"/>
</dbReference>
<accession>A0A3R8PCS0</accession>
<dbReference type="GO" id="GO:0016020">
    <property type="term" value="C:membrane"/>
    <property type="evidence" value="ECO:0007669"/>
    <property type="project" value="InterPro"/>
</dbReference>
<feature type="transmembrane region" description="Helical" evidence="1">
    <location>
        <begin position="419"/>
        <end position="437"/>
    </location>
</feature>
<feature type="transmembrane region" description="Helical" evidence="1">
    <location>
        <begin position="389"/>
        <end position="413"/>
    </location>
</feature>
<evidence type="ECO:0000256" key="1">
    <source>
        <dbReference type="SAM" id="Phobius"/>
    </source>
</evidence>
<dbReference type="PANTHER" id="PTHR36178:SF1">
    <property type="entry name" value="SODIUM_GLUTAMATE SYMPORTER"/>
    <property type="match status" value="1"/>
</dbReference>
<protein>
    <submittedName>
        <fullName evidence="2">Sodium:glutamate symporter</fullName>
    </submittedName>
</protein>